<evidence type="ECO:0000313" key="10">
    <source>
        <dbReference type="EMBL" id="RWS02830.1"/>
    </source>
</evidence>
<dbReference type="Pfam" id="PF01607">
    <property type="entry name" value="CBM_14"/>
    <property type="match status" value="3"/>
</dbReference>
<dbReference type="Proteomes" id="UP000285301">
    <property type="component" value="Unassembled WGS sequence"/>
</dbReference>
<dbReference type="PANTHER" id="PTHR23301">
    <property type="entry name" value="CHITIN BINDING PERITROPHIN-A"/>
    <property type="match status" value="1"/>
</dbReference>
<dbReference type="Gene3D" id="2.170.140.10">
    <property type="entry name" value="Chitin binding domain"/>
    <property type="match status" value="3"/>
</dbReference>
<dbReference type="GO" id="GO:0005576">
    <property type="term" value="C:extracellular region"/>
    <property type="evidence" value="ECO:0007669"/>
    <property type="project" value="InterPro"/>
</dbReference>
<evidence type="ECO:0000313" key="8">
    <source>
        <dbReference type="EMBL" id="RWS00923.1"/>
    </source>
</evidence>
<gene>
    <name evidence="8" type="ORF">B4U79_05528</name>
    <name evidence="10" type="ORF">B4U79_09735</name>
    <name evidence="9" type="ORF">B4U79_15941</name>
</gene>
<dbReference type="InterPro" id="IPR036508">
    <property type="entry name" value="Chitin-bd_dom_sf"/>
</dbReference>
<dbReference type="SMART" id="SM00494">
    <property type="entry name" value="ChtBD2"/>
    <property type="match status" value="3"/>
</dbReference>
<dbReference type="PANTHER" id="PTHR23301:SF107">
    <property type="entry name" value="LD20793P"/>
    <property type="match status" value="1"/>
</dbReference>
<feature type="domain" description="Chitin-binding type-2" evidence="7">
    <location>
        <begin position="4"/>
        <end position="65"/>
    </location>
</feature>
<reference evidence="10" key="2">
    <citation type="submission" date="2018-11" db="EMBL/GenBank/DDBJ databases">
        <title>Trombidioid mite genomics.</title>
        <authorList>
            <person name="Dong X."/>
        </authorList>
    </citation>
    <scope>NUCLEOTIDE SEQUENCE</scope>
    <source>
        <strain evidence="10">UoL-WK</strain>
    </source>
</reference>
<evidence type="ECO:0000256" key="5">
    <source>
        <dbReference type="ARBA" id="ARBA00023180"/>
    </source>
</evidence>
<protein>
    <submittedName>
        <fullName evidence="10">Chondroitin proteoglycan 2-like protein</fullName>
    </submittedName>
</protein>
<evidence type="ECO:0000256" key="2">
    <source>
        <dbReference type="ARBA" id="ARBA00022729"/>
    </source>
</evidence>
<evidence type="ECO:0000313" key="11">
    <source>
        <dbReference type="Proteomes" id="UP000285301"/>
    </source>
</evidence>
<dbReference type="AlphaFoldDB" id="A0A3S3P161"/>
<evidence type="ECO:0000313" key="9">
    <source>
        <dbReference type="EMBL" id="RWS00924.1"/>
    </source>
</evidence>
<name>A0A3S3P161_9ACAR</name>
<dbReference type="GO" id="GO:0008061">
    <property type="term" value="F:chitin binding"/>
    <property type="evidence" value="ECO:0007669"/>
    <property type="project" value="UniProtKB-KW"/>
</dbReference>
<keyword evidence="3" id="KW-0677">Repeat</keyword>
<reference evidence="10 11" key="1">
    <citation type="journal article" date="2018" name="Gigascience">
        <title>Genomes of trombidid mites reveal novel predicted allergens and laterally-transferred genes associated with secondary metabolism.</title>
        <authorList>
            <person name="Dong X."/>
            <person name="Chaisiri K."/>
            <person name="Xia D."/>
            <person name="Armstrong S.D."/>
            <person name="Fang Y."/>
            <person name="Donnelly M.J."/>
            <person name="Kadowaki T."/>
            <person name="McGarry J.W."/>
            <person name="Darby A.C."/>
            <person name="Makepeace B.L."/>
        </authorList>
    </citation>
    <scope>NUCLEOTIDE SEQUENCE [LARGE SCALE GENOMIC DNA]</scope>
    <source>
        <strain evidence="10">UoL-WK</strain>
    </source>
</reference>
<feature type="domain" description="Chitin-binding type-2" evidence="7">
    <location>
        <begin position="75"/>
        <end position="131"/>
    </location>
</feature>
<keyword evidence="1" id="KW-0147">Chitin-binding</keyword>
<evidence type="ECO:0000256" key="3">
    <source>
        <dbReference type="ARBA" id="ARBA00022737"/>
    </source>
</evidence>
<accession>A0A3S3P161</accession>
<feature type="non-terminal residue" evidence="10">
    <location>
        <position position="1"/>
    </location>
</feature>
<evidence type="ECO:0000256" key="6">
    <source>
        <dbReference type="SAM" id="MobiDB-lite"/>
    </source>
</evidence>
<proteinExistence type="predicted"/>
<dbReference type="PROSITE" id="PS50940">
    <property type="entry name" value="CHIT_BIND_II"/>
    <property type="match status" value="3"/>
</dbReference>
<sequence length="278" mass="31086">IFSDAQCSGVPDGFYGDPQQCDRYYECRDGKLVADELCPDGTVFNTEKPNDKPACELPFGIDCSSRPKLQPPQSTERCPRLYGLFRDERVCSVFIQCTNGEAYEHSCPENLYFNDQKGVCDWSDSVDGCNLPYSLGFSCPEYKEEEYLQYGDPRFPDPSDCRKLYVCIRHVYNKQNVLLPRHLSCEEGKVYNQEIQECDYPENVRGCENYYPQTDRRVASPSSSGASRRDGGNSVIRSSLNPAAAPRSIGAGGGAANRGPVGVPTRIRGINKEDIHQI</sequence>
<keyword evidence="2" id="KW-0732">Signal</keyword>
<dbReference type="SUPFAM" id="SSF57625">
    <property type="entry name" value="Invertebrate chitin-binding proteins"/>
    <property type="match status" value="3"/>
</dbReference>
<keyword evidence="5" id="KW-0325">Glycoprotein</keyword>
<dbReference type="OrthoDB" id="6407093at2759"/>
<evidence type="ECO:0000259" key="7">
    <source>
        <dbReference type="PROSITE" id="PS50940"/>
    </source>
</evidence>
<dbReference type="EMBL" id="NCKU01010214">
    <property type="protein sequence ID" value="RWS00923.1"/>
    <property type="molecule type" value="Genomic_DNA"/>
</dbReference>
<dbReference type="EMBL" id="NCKU01010213">
    <property type="protein sequence ID" value="RWS00924.1"/>
    <property type="molecule type" value="Genomic_DNA"/>
</dbReference>
<dbReference type="InterPro" id="IPR051940">
    <property type="entry name" value="Chitin_bind-dev_reg"/>
</dbReference>
<feature type="domain" description="Chitin-binding type-2" evidence="7">
    <location>
        <begin position="136"/>
        <end position="209"/>
    </location>
</feature>
<feature type="region of interest" description="Disordered" evidence="6">
    <location>
        <begin position="215"/>
        <end position="278"/>
    </location>
</feature>
<dbReference type="InterPro" id="IPR002557">
    <property type="entry name" value="Chitin-bd_dom"/>
</dbReference>
<keyword evidence="4" id="KW-1015">Disulfide bond</keyword>
<dbReference type="STRING" id="1965070.A0A3S3P161"/>
<evidence type="ECO:0000256" key="1">
    <source>
        <dbReference type="ARBA" id="ARBA00022669"/>
    </source>
</evidence>
<organism evidence="10 11">
    <name type="scientific">Dinothrombium tinctorium</name>
    <dbReference type="NCBI Taxonomy" id="1965070"/>
    <lineage>
        <taxon>Eukaryota</taxon>
        <taxon>Metazoa</taxon>
        <taxon>Ecdysozoa</taxon>
        <taxon>Arthropoda</taxon>
        <taxon>Chelicerata</taxon>
        <taxon>Arachnida</taxon>
        <taxon>Acari</taxon>
        <taxon>Acariformes</taxon>
        <taxon>Trombidiformes</taxon>
        <taxon>Prostigmata</taxon>
        <taxon>Anystina</taxon>
        <taxon>Parasitengona</taxon>
        <taxon>Trombidioidea</taxon>
        <taxon>Trombidiidae</taxon>
        <taxon>Dinothrombium</taxon>
    </lineage>
</organism>
<comment type="caution">
    <text evidence="10">The sequence shown here is derived from an EMBL/GenBank/DDBJ whole genome shotgun (WGS) entry which is preliminary data.</text>
</comment>
<evidence type="ECO:0000256" key="4">
    <source>
        <dbReference type="ARBA" id="ARBA00023157"/>
    </source>
</evidence>
<keyword evidence="11" id="KW-1185">Reference proteome</keyword>
<dbReference type="EMBL" id="NCKU01007184">
    <property type="protein sequence ID" value="RWS02830.1"/>
    <property type="molecule type" value="Genomic_DNA"/>
</dbReference>